<keyword evidence="3" id="KW-1185">Reference proteome</keyword>
<keyword evidence="1" id="KW-1133">Transmembrane helix</keyword>
<accession>A0A128EG08</accession>
<dbReference type="SUPFAM" id="SSF54523">
    <property type="entry name" value="Pili subunits"/>
    <property type="match status" value="1"/>
</dbReference>
<evidence type="ECO:0000313" key="2">
    <source>
        <dbReference type="EMBL" id="CZE47143.1"/>
    </source>
</evidence>
<dbReference type="Gene3D" id="3.30.700.10">
    <property type="entry name" value="Glycoprotein, Type 4 Pilin"/>
    <property type="match status" value="1"/>
</dbReference>
<feature type="transmembrane region" description="Helical" evidence="1">
    <location>
        <begin position="7"/>
        <end position="26"/>
    </location>
</feature>
<keyword evidence="1" id="KW-0812">Transmembrane</keyword>
<dbReference type="InterPro" id="IPR045584">
    <property type="entry name" value="Pilin-like"/>
</dbReference>
<gene>
    <name evidence="2" type="ORF">ERS672216_00735</name>
</gene>
<dbReference type="RefSeq" id="WP_075540096.1">
    <property type="nucleotide sequence ID" value="NZ_CP053844.1"/>
</dbReference>
<dbReference type="InterPro" id="IPR012902">
    <property type="entry name" value="N_methyl_site"/>
</dbReference>
<dbReference type="NCBIfam" id="TIGR02532">
    <property type="entry name" value="IV_pilin_GFxxxE"/>
    <property type="match status" value="1"/>
</dbReference>
<dbReference type="AlphaFoldDB" id="A0A128EG08"/>
<evidence type="ECO:0000313" key="3">
    <source>
        <dbReference type="Proteomes" id="UP000069632"/>
    </source>
</evidence>
<dbReference type="Proteomes" id="UP000069632">
    <property type="component" value="Unassembled WGS sequence"/>
</dbReference>
<proteinExistence type="predicted"/>
<dbReference type="EMBL" id="FIZP01000002">
    <property type="protein sequence ID" value="CZE47143.1"/>
    <property type="molecule type" value="Genomic_DNA"/>
</dbReference>
<evidence type="ECO:0000256" key="1">
    <source>
        <dbReference type="SAM" id="Phobius"/>
    </source>
</evidence>
<dbReference type="Pfam" id="PF07963">
    <property type="entry name" value="N_methyl"/>
    <property type="match status" value="1"/>
</dbReference>
<organism evidence="2 3">
    <name type="scientific">Campylobacter geochelonis</name>
    <dbReference type="NCBI Taxonomy" id="1780362"/>
    <lineage>
        <taxon>Bacteria</taxon>
        <taxon>Pseudomonadati</taxon>
        <taxon>Campylobacterota</taxon>
        <taxon>Epsilonproteobacteria</taxon>
        <taxon>Campylobacterales</taxon>
        <taxon>Campylobacteraceae</taxon>
        <taxon>Campylobacter</taxon>
    </lineage>
</organism>
<name>A0A128EG08_9BACT</name>
<dbReference type="OrthoDB" id="5372496at2"/>
<protein>
    <submittedName>
        <fullName evidence="2">Prepilin-type N-terminal cleavage/methylation domain-containing protein</fullName>
    </submittedName>
</protein>
<keyword evidence="1" id="KW-0472">Membrane</keyword>
<sequence>MACLKKGFTLIELIMVIVILAILSTFSTDIYSNIYRNYIISKTVNSLETQTELALEQIAARLSDRVNSAIIGKKTRDSNDIVPIVDPNLGKYDILEWIGQSTESRNLTGDIPGWSGFISVNDSFDTRTLITPGSNLPAASTAITSIVGNANNLGVIFAGYDNSSAAGYGFNTTGGRNRVITVSLAGATAATPDVMTIVNPNPVEVIERYYLVHSAYALVPTNLTEYTVNGSNYRFFTLSLYYDYKTWNGQSYTDGKVQPIAENVTLFRFRGNNGSVELKLCMRDPHFSTDSNDFVVCKTKVVF</sequence>
<reference evidence="2 3" key="1">
    <citation type="submission" date="2016-02" db="EMBL/GenBank/DDBJ databases">
        <authorList>
            <consortium name="Pathogen Informatics"/>
        </authorList>
    </citation>
    <scope>NUCLEOTIDE SEQUENCE [LARGE SCALE GENOMIC DNA]</scope>
    <source>
        <strain evidence="2 3">RC20</strain>
    </source>
</reference>